<proteinExistence type="inferred from homology"/>
<dbReference type="FunFam" id="1.25.40.470:FF:000012">
    <property type="entry name" value="intraflagellar transport protein 172 homolog"/>
    <property type="match status" value="1"/>
</dbReference>
<evidence type="ECO:0000256" key="6">
    <source>
        <dbReference type="ARBA" id="ARBA00023069"/>
    </source>
</evidence>
<dbReference type="InParanoid" id="A0A024G9M7"/>
<comment type="subcellular location">
    <subcellularLocation>
        <location evidence="1">Cell projection</location>
        <location evidence="1">Cilium</location>
    </subcellularLocation>
</comment>
<evidence type="ECO:0000256" key="2">
    <source>
        <dbReference type="ARBA" id="ARBA00022473"/>
    </source>
</evidence>
<dbReference type="GO" id="GO:0030992">
    <property type="term" value="C:intraciliary transport particle B"/>
    <property type="evidence" value="ECO:0007669"/>
    <property type="project" value="TreeGrafter"/>
</dbReference>
<evidence type="ECO:0000256" key="3">
    <source>
        <dbReference type="ARBA" id="ARBA00022574"/>
    </source>
</evidence>
<keyword evidence="2" id="KW-0217">Developmental protein</keyword>
<dbReference type="Pfam" id="PF23387">
    <property type="entry name" value="TPR_IFT80_172"/>
    <property type="match status" value="1"/>
</dbReference>
<keyword evidence="13" id="KW-1185">Reference proteome</keyword>
<dbReference type="STRING" id="65357.A0A024G9M7"/>
<dbReference type="GO" id="GO:0042073">
    <property type="term" value="P:intraciliary transport"/>
    <property type="evidence" value="ECO:0007669"/>
    <property type="project" value="TreeGrafter"/>
</dbReference>
<evidence type="ECO:0000256" key="4">
    <source>
        <dbReference type="ARBA" id="ARBA00022737"/>
    </source>
</evidence>
<evidence type="ECO:0000313" key="12">
    <source>
        <dbReference type="EMBL" id="CCI43022.1"/>
    </source>
</evidence>
<dbReference type="Gene3D" id="2.130.10.10">
    <property type="entry name" value="YVTN repeat-like/Quinoprotein amine dehydrogenase"/>
    <property type="match status" value="2"/>
</dbReference>
<keyword evidence="5" id="KW-0802">TPR repeat</keyword>
<dbReference type="InterPro" id="IPR056157">
    <property type="entry name" value="TPR_IFT80_172_dom"/>
</dbReference>
<evidence type="ECO:0000256" key="1">
    <source>
        <dbReference type="ARBA" id="ARBA00004138"/>
    </source>
</evidence>
<dbReference type="SUPFAM" id="SSF50978">
    <property type="entry name" value="WD40 repeat-like"/>
    <property type="match status" value="2"/>
</dbReference>
<dbReference type="GO" id="GO:0005930">
    <property type="term" value="C:axoneme"/>
    <property type="evidence" value="ECO:0007669"/>
    <property type="project" value="TreeGrafter"/>
</dbReference>
<dbReference type="GO" id="GO:0036064">
    <property type="term" value="C:ciliary basal body"/>
    <property type="evidence" value="ECO:0007669"/>
    <property type="project" value="TreeGrafter"/>
</dbReference>
<feature type="domain" description="IFT80/172/WDR35 TPR" evidence="10">
    <location>
        <begin position="638"/>
        <end position="765"/>
    </location>
</feature>
<dbReference type="InterPro" id="IPR015943">
    <property type="entry name" value="WD40/YVTN_repeat-like_dom_sf"/>
</dbReference>
<dbReference type="EMBL" id="CAIX01000042">
    <property type="protein sequence ID" value="CCI43022.1"/>
    <property type="molecule type" value="Genomic_DNA"/>
</dbReference>
<evidence type="ECO:0000256" key="8">
    <source>
        <dbReference type="ARBA" id="ARBA00038130"/>
    </source>
</evidence>
<dbReference type="InterPro" id="IPR001680">
    <property type="entry name" value="WD40_rpt"/>
</dbReference>
<keyword evidence="3" id="KW-0853">WD repeat</keyword>
<dbReference type="OrthoDB" id="2186662at2759"/>
<dbReference type="PANTHER" id="PTHR15722:SF2">
    <property type="entry name" value="INTRAFLAGELLAR TRANSPORT PROTEIN 172 HOMOLOG"/>
    <property type="match status" value="1"/>
</dbReference>
<dbReference type="PANTHER" id="PTHR15722">
    <property type="entry name" value="IFT140/172-RELATED"/>
    <property type="match status" value="1"/>
</dbReference>
<sequence length="1771" mass="201212">MQLRHITSLLPATEGMCKVTSIAFSPNNRRLAVVTVDRVVHMFDAQSGERKDKFSTKASEKGGKTYVVRALAFSPDSAKLAVAQSDNIVFIYKIGLDWNDKKSICNKFPQNASVTCMTWPSAHPNEVIFGLADGKVRVGQLRSNKTATLYSTGYYTVALSTNVEGNGAVSAHADHSIYRFLFDDVAGGGASHTKIITHTCIPYALAWGSHIIAAGSDRKVVFYDKEGDKIQGFDYSTDDACGEFTVSVVNPTGDAVVVGNFNCFYTFSQSKSHVWDLVSIKHIENLYTITSLAWKNDGSRLAIGSLCGAMDLYDACVRRYRYKGAFEFTYVSQSQVIVKKLANNARMVIRSAFGCEIVKLNVFQDRFLVGNTSNTLIVGDLQTEQLSEVQWQSTGAEKCIVENENVCIVYQAGELTLIEYGRNEVLGCVRTEHLNPHLLSIRINERPSLEEVMNQRSKHLERVTAMTNKKIAYLLDLQTICIKDLHSHTSATVNHDCRIDWLELNGRGNLLLFRDKRRQLHLFDAEAQHRVTLLNYCNYVQWVPDSDVVVAQNRSNLSVWYNIRAPDKATIYQIKGDIEQIERANGRTEVIVDEGMNTTTYQLDEALIAFGTAMDDLQLVQAMSILDPLAVTAETQAMWGQLCEEALKQNDHRIAERCAAALGDISRSRYLSKVNKIDFTERNRLDEGFVHWKVRSKLALLKNDYRSAEHVLLSQGQLEETIEMYQHLHKWEDAIRVAEAKGFAGTDQMKRNYYEHLLQTRQEEKIALLKVKEGDYASAVTLYLKGGLPAKAAQLLQQRNIGREHKQVLETVAEALYVAGMYDKAGDQYERMEQESRALASYLKANAFRKAVDLARKHFPDKVIRLEEAWGDFLVSQKQMDMAINHYIEGNVPTKAVEAALNSRQWAKAGQLIETLEEDVALPYYRRLARHYQDAQNYELAERCFIKADAARDAVEMYTRVNKWDAAYQIAVNHMDKYETERLYVEQAHRMERQGMYKEAEKLFLTVNEPDLAINMYKTQKNYEQMIRLVTKYRKELLKDTHLYLAQQLEHENNLKEAEHHFTEAGEWQAAVNMYRSNDLWEEAIRVAKFHGGVNASKRVAFAWAMDLGGEQGSKLLTRLGLIEAAIDYAIETSAFDHAFELARGNCQKKLADVHFKHALFLEDEERFKEAEQEFLKAGKPREALDMYIHQQDWENAMRIAENADPASVPDVFIAQARVFVEQNDFRQAESLFIRGHKPELALAVYMEAKLWSDALGIAQRYLPHKIAEVNSAHQKLILSGGPKQKEELVEAFEIWVSCEQYVQAIDAYLSVQLEHLNNNEAVEELWARGVELCGKYDRGRYKTVVEEIASRLFRMSRFDSAAAYYKSINKVQEALDCYLRTYNWIAAQTLCEQHAPELLPRLERAQQASAFGSKSVESKVTAETTKAMEKKESKQSFSDENAPSSALEAWIQRGEWDKVLTAASKHGSKALATYLELRCTRLIELDDVDTGVTVFAEYGIPVEDASIRACEQVIRKCLGCNQGRERQETHSKALLDLVQVLRKFVKELGSSKHSANAKMEKYLLLVHYFAVKKKASSAGLLEINAKVSIALLRHIRILPADKMFYLAGVASRETKWLSAAFVYLNRYLDLSEAIDDNADVSNLDNSDFIGTDIPSPVDFPLPETHFIMEESTREEIRDWVLAISMDQQVQEKLVERKCTQCMTSIYEATLQCPECKMTSEACILTGYPVRAKMTVHCTICKAIADKEMWNQWIKQFGNCPWCDAPQKQSY</sequence>
<dbReference type="InterPro" id="IPR036322">
    <property type="entry name" value="WD40_repeat_dom_sf"/>
</dbReference>
<organism evidence="12 13">
    <name type="scientific">Albugo candida</name>
    <dbReference type="NCBI Taxonomy" id="65357"/>
    <lineage>
        <taxon>Eukaryota</taxon>
        <taxon>Sar</taxon>
        <taxon>Stramenopiles</taxon>
        <taxon>Oomycota</taxon>
        <taxon>Peronosporomycetes</taxon>
        <taxon>Albuginales</taxon>
        <taxon>Albuginaceae</taxon>
        <taxon>Albugo</taxon>
    </lineage>
</organism>
<comment type="similarity">
    <text evidence="8">Belongs to the IFT172 family.</text>
</comment>
<keyword evidence="7" id="KW-0966">Cell projection</keyword>
<protein>
    <submittedName>
        <fullName evidence="12">Uncharacterized protein</fullName>
    </submittedName>
</protein>
<evidence type="ECO:0000256" key="7">
    <source>
        <dbReference type="ARBA" id="ARBA00023273"/>
    </source>
</evidence>
<evidence type="ECO:0000256" key="9">
    <source>
        <dbReference type="SAM" id="MobiDB-lite"/>
    </source>
</evidence>
<dbReference type="SMART" id="SM00320">
    <property type="entry name" value="WD40"/>
    <property type="match status" value="5"/>
</dbReference>
<dbReference type="Proteomes" id="UP000053237">
    <property type="component" value="Unassembled WGS sequence"/>
</dbReference>
<evidence type="ECO:0000259" key="11">
    <source>
        <dbReference type="Pfam" id="PF24762"/>
    </source>
</evidence>
<name>A0A024G9M7_9STRA</name>
<evidence type="ECO:0000313" key="13">
    <source>
        <dbReference type="Proteomes" id="UP000053237"/>
    </source>
</evidence>
<dbReference type="FunFam" id="1.25.40.470:FF:000020">
    <property type="entry name" value="Intraflagellar transport protein 172"/>
    <property type="match status" value="1"/>
</dbReference>
<feature type="domain" description="IF140/IFT172/WDR19 TPR" evidence="11">
    <location>
        <begin position="956"/>
        <end position="1250"/>
    </location>
</feature>
<evidence type="ECO:0000256" key="5">
    <source>
        <dbReference type="ARBA" id="ARBA00022803"/>
    </source>
</evidence>
<feature type="region of interest" description="Disordered" evidence="9">
    <location>
        <begin position="1423"/>
        <end position="1442"/>
    </location>
</feature>
<accession>A0A024G9M7</accession>
<dbReference type="Pfam" id="PF00400">
    <property type="entry name" value="WD40"/>
    <property type="match status" value="1"/>
</dbReference>
<keyword evidence="6" id="KW-0969">Cilium</keyword>
<evidence type="ECO:0000259" key="10">
    <source>
        <dbReference type="Pfam" id="PF23387"/>
    </source>
</evidence>
<dbReference type="FunFam" id="1.25.40.470:FF:000013">
    <property type="entry name" value="intraflagellar transport protein 172 homolog"/>
    <property type="match status" value="1"/>
</dbReference>
<dbReference type="Gene3D" id="1.25.40.470">
    <property type="match status" value="3"/>
</dbReference>
<keyword evidence="4" id="KW-0677">Repeat</keyword>
<gene>
    <name evidence="12" type="ORF">BN9_038060</name>
</gene>
<dbReference type="Pfam" id="PF24762">
    <property type="entry name" value="TPR_IF140-IFT172"/>
    <property type="match status" value="1"/>
</dbReference>
<dbReference type="InterPro" id="IPR056168">
    <property type="entry name" value="TPR_IF140/IFT172/WDR19"/>
</dbReference>
<comment type="caution">
    <text evidence="12">The sequence shown here is derived from an EMBL/GenBank/DDBJ whole genome shotgun (WGS) entry which is preliminary data.</text>
</comment>
<reference evidence="12 13" key="1">
    <citation type="submission" date="2012-05" db="EMBL/GenBank/DDBJ databases">
        <title>Recombination and specialization in a pathogen metapopulation.</title>
        <authorList>
            <person name="Gardiner A."/>
            <person name="Kemen E."/>
            <person name="Schultz-Larsen T."/>
            <person name="MacLean D."/>
            <person name="Van Oosterhout C."/>
            <person name="Jones J.D.G."/>
        </authorList>
    </citation>
    <scope>NUCLEOTIDE SEQUENCE [LARGE SCALE GENOMIC DNA]</scope>
    <source>
        <strain evidence="12 13">Ac Nc2</strain>
    </source>
</reference>